<organism evidence="1 2">
    <name type="scientific">ssRNA phage AVE018</name>
    <dbReference type="NCBI Taxonomy" id="2785990"/>
    <lineage>
        <taxon>Viruses</taxon>
        <taxon>Riboviria</taxon>
        <taxon>Orthornavirae</taxon>
        <taxon>Lenarviricota</taxon>
        <taxon>Leviviricetes</taxon>
        <taxon>Timlovirales</taxon>
        <taxon>Blumeviridae</taxon>
        <taxon>Gifriavirus</taxon>
        <taxon>Gifriavirus ruminicola</taxon>
    </lineage>
</organism>
<dbReference type="RefSeq" id="YP_010770156.1">
    <property type="nucleotide sequence ID" value="NC_074181.1"/>
</dbReference>
<protein>
    <submittedName>
        <fullName evidence="1">Maturation protein</fullName>
    </submittedName>
</protein>
<name>A0A8S5KXK3_9VIRU</name>
<keyword evidence="2" id="KW-1185">Reference proteome</keyword>
<dbReference type="EMBL" id="BK013362">
    <property type="protein sequence ID" value="DAD49860.1"/>
    <property type="molecule type" value="Genomic_RNA"/>
</dbReference>
<dbReference type="KEGG" id="vg:80399388"/>
<reference evidence="1" key="1">
    <citation type="submission" date="2020-09" db="EMBL/GenBank/DDBJ databases">
        <title>Leviviricetes taxonomy.</title>
        <authorList>
            <person name="Stockdale S.R."/>
            <person name="Callanan J."/>
            <person name="Adriaenssens E.M."/>
            <person name="Kuhn J.H."/>
            <person name="Rumnieks J."/>
            <person name="Shkoporov A."/>
            <person name="Draper L.A."/>
            <person name="Ross P."/>
            <person name="Hill C."/>
        </authorList>
    </citation>
    <scope>NUCLEOTIDE SEQUENCE</scope>
</reference>
<evidence type="ECO:0000313" key="2">
    <source>
        <dbReference type="Proteomes" id="UP000682894"/>
    </source>
</evidence>
<gene>
    <name evidence="1" type="primary">AVE018_1</name>
</gene>
<accession>A0A8S5KXK3</accession>
<feature type="non-terminal residue" evidence="1">
    <location>
        <position position="1"/>
    </location>
</feature>
<sequence length="447" mass="51555">KVLDFTKFREVDHVKEIAPSTLTPKSVITDKDGNPTGESRDVADNGVYFFVYNCLAPGYTFKQDVVHSWQSTDGPYRNMVMTNNITQGTISYEYNSSDNFWSSGHFMKVDWWRVSPYRINYRKTIRFGYYRDGKWIDDYTVIEDDYALITRPFNGLFASQPVFTEADLKRIKDDFRTRYVLPSEDNGYRPLYRDPFPGPNDETLYFACKDSLRQLDTVGINWYENLSMIQEGLKYIPKSVHSAARNVAQALKAGSQRDIKTAFKSASDLFLSKKYGLDNDLRDLNALKGYKDLSIMLQKTVLTLHGSFDGVTATVLCSPFKSGWNIIEAMGIAPSASNLWAVIPFSFAVDWAFKAGHNLREIELSKMWAENEFHIHSICYSYTHQWECSCQEPIISQIPFEPFKIKLNRYRRFVSRTAPDFVYEVPDYFDGMEDHIIEAGALIFTQL</sequence>
<dbReference type="GeneID" id="80399388"/>
<dbReference type="Proteomes" id="UP000682894">
    <property type="component" value="Segment"/>
</dbReference>
<evidence type="ECO:0000313" key="1">
    <source>
        <dbReference type="EMBL" id="DAD49860.1"/>
    </source>
</evidence>
<proteinExistence type="predicted"/>